<evidence type="ECO:0000313" key="2">
    <source>
        <dbReference type="Proteomes" id="UP001628156"/>
    </source>
</evidence>
<organism evidence="1 2">
    <name type="scientific">Entamoeba nuttalli</name>
    <dbReference type="NCBI Taxonomy" id="412467"/>
    <lineage>
        <taxon>Eukaryota</taxon>
        <taxon>Amoebozoa</taxon>
        <taxon>Evosea</taxon>
        <taxon>Archamoebae</taxon>
        <taxon>Mastigamoebida</taxon>
        <taxon>Entamoebidae</taxon>
        <taxon>Entamoeba</taxon>
    </lineage>
</organism>
<protein>
    <submittedName>
        <fullName evidence="1">Uncharacterized protein</fullName>
    </submittedName>
</protein>
<comment type="caution">
    <text evidence="1">The sequence shown here is derived from an EMBL/GenBank/DDBJ whole genome shotgun (WGS) entry which is preliminary data.</text>
</comment>
<sequence>MPECDTKGLREIQEKDFELGQWYTSFRDENYCEDQLSDIFAIATNKLVKDVSEKCGCFE</sequence>
<dbReference type="Proteomes" id="UP001628156">
    <property type="component" value="Unassembled WGS sequence"/>
</dbReference>
<name>A0ABQ0DUS7_9EUKA</name>
<accession>A0ABQ0DUS7</accession>
<gene>
    <name evidence="1" type="ORF">ENUP19_0298G0055</name>
</gene>
<keyword evidence="2" id="KW-1185">Reference proteome</keyword>
<evidence type="ECO:0000313" key="1">
    <source>
        <dbReference type="EMBL" id="GAB1226600.1"/>
    </source>
</evidence>
<dbReference type="EMBL" id="BAAFRS010000298">
    <property type="protein sequence ID" value="GAB1226600.1"/>
    <property type="molecule type" value="Genomic_DNA"/>
</dbReference>
<proteinExistence type="predicted"/>
<reference evidence="1 2" key="1">
    <citation type="journal article" date="2019" name="PLoS Negl. Trop. Dis.">
        <title>Whole genome sequencing of Entamoeba nuttalli reveals mammalian host-related molecular signatures and a novel octapeptide-repeat surface protein.</title>
        <authorList>
            <person name="Tanaka M."/>
            <person name="Makiuchi T."/>
            <person name="Komiyama T."/>
            <person name="Shiina T."/>
            <person name="Osaki K."/>
            <person name="Tachibana H."/>
        </authorList>
    </citation>
    <scope>NUCLEOTIDE SEQUENCE [LARGE SCALE GENOMIC DNA]</scope>
    <source>
        <strain evidence="1 2">P19-061405</strain>
    </source>
</reference>